<organism evidence="1">
    <name type="scientific">Mediterraneibacter gnavus</name>
    <name type="common">Ruminococcus gnavus</name>
    <dbReference type="NCBI Taxonomy" id="33038"/>
    <lineage>
        <taxon>Bacteria</taxon>
        <taxon>Bacillati</taxon>
        <taxon>Bacillota</taxon>
        <taxon>Clostridia</taxon>
        <taxon>Lachnospirales</taxon>
        <taxon>Lachnospiraceae</taxon>
        <taxon>Mediterraneibacter</taxon>
    </lineage>
</organism>
<sequence length="50" mass="5553">MSVFDDFKRTAPFDGETKARISKVFPTELSEILCRYGCGAFAKSKCQSAD</sequence>
<name>A0A6N3CLU1_MEDGN</name>
<gene>
    <name evidence="1" type="ORF">RGLFYP19_01644</name>
</gene>
<proteinExistence type="predicted"/>
<evidence type="ECO:0000313" key="1">
    <source>
        <dbReference type="EMBL" id="VYU18026.1"/>
    </source>
</evidence>
<accession>A0A6N3CLU1</accession>
<dbReference type="AlphaFoldDB" id="A0A6N3CLU1"/>
<dbReference type="EMBL" id="CACRUK010000022">
    <property type="protein sequence ID" value="VYU18026.1"/>
    <property type="molecule type" value="Genomic_DNA"/>
</dbReference>
<protein>
    <submittedName>
        <fullName evidence="1">Uncharacterized protein</fullName>
    </submittedName>
</protein>
<reference evidence="1" key="1">
    <citation type="submission" date="2019-11" db="EMBL/GenBank/DDBJ databases">
        <authorList>
            <person name="Feng L."/>
        </authorList>
    </citation>
    <scope>NUCLEOTIDE SEQUENCE</scope>
    <source>
        <strain evidence="1">RgnavusLFYP19</strain>
    </source>
</reference>